<dbReference type="AlphaFoldDB" id="A0A1A9ZGE5"/>
<sequence length="136" mass="14853">MGLNFSLQVPCGNQTADKQMDLPQRFSGGTKCSGSTFGNSQPSSLTLIKCIAKANSSESRKPSPSTSESFQILLSTEFDYLTIDRHLLLAAIEVDLITIDWHCIQRFCRTDTAHVAPRTARSSICFVLYAGSSLDS</sequence>
<proteinExistence type="predicted"/>
<reference evidence="2" key="1">
    <citation type="submission" date="2014-03" db="EMBL/GenBank/DDBJ databases">
        <authorList>
            <person name="Aksoy S."/>
            <person name="Warren W."/>
            <person name="Wilson R.K."/>
        </authorList>
    </citation>
    <scope>NUCLEOTIDE SEQUENCE [LARGE SCALE GENOMIC DNA]</scope>
    <source>
        <strain evidence="2">IAEA</strain>
    </source>
</reference>
<evidence type="ECO:0000313" key="1">
    <source>
        <dbReference type="EnsemblMetazoa" id="GPAI013811-PA"/>
    </source>
</evidence>
<dbReference type="Proteomes" id="UP000092445">
    <property type="component" value="Unassembled WGS sequence"/>
</dbReference>
<reference evidence="1" key="2">
    <citation type="submission" date="2020-05" db="UniProtKB">
        <authorList>
            <consortium name="EnsemblMetazoa"/>
        </authorList>
    </citation>
    <scope>IDENTIFICATION</scope>
    <source>
        <strain evidence="1">IAEA</strain>
    </source>
</reference>
<keyword evidence="2" id="KW-1185">Reference proteome</keyword>
<organism evidence="1 2">
    <name type="scientific">Glossina pallidipes</name>
    <name type="common">Tsetse fly</name>
    <dbReference type="NCBI Taxonomy" id="7398"/>
    <lineage>
        <taxon>Eukaryota</taxon>
        <taxon>Metazoa</taxon>
        <taxon>Ecdysozoa</taxon>
        <taxon>Arthropoda</taxon>
        <taxon>Hexapoda</taxon>
        <taxon>Insecta</taxon>
        <taxon>Pterygota</taxon>
        <taxon>Neoptera</taxon>
        <taxon>Endopterygota</taxon>
        <taxon>Diptera</taxon>
        <taxon>Brachycera</taxon>
        <taxon>Muscomorpha</taxon>
        <taxon>Hippoboscoidea</taxon>
        <taxon>Glossinidae</taxon>
        <taxon>Glossina</taxon>
    </lineage>
</organism>
<dbReference type="VEuPathDB" id="VectorBase:GPAI013811"/>
<accession>A0A1A9ZGE5</accession>
<name>A0A1A9ZGE5_GLOPL</name>
<evidence type="ECO:0000313" key="2">
    <source>
        <dbReference type="Proteomes" id="UP000092445"/>
    </source>
</evidence>
<protein>
    <submittedName>
        <fullName evidence="1">Uncharacterized protein</fullName>
    </submittedName>
</protein>
<dbReference type="EnsemblMetazoa" id="GPAI013811-RA">
    <property type="protein sequence ID" value="GPAI013811-PA"/>
    <property type="gene ID" value="GPAI013811"/>
</dbReference>